<dbReference type="Pfam" id="PF00335">
    <property type="entry name" value="Tetraspanin"/>
    <property type="match status" value="1"/>
</dbReference>
<protein>
    <submittedName>
        <fullName evidence="5">Uncharacterized protein</fullName>
    </submittedName>
</protein>
<dbReference type="Gene3D" id="1.10.1450.10">
    <property type="entry name" value="Tetraspanin"/>
    <property type="match status" value="1"/>
</dbReference>
<comment type="caution">
    <text evidence="5">The sequence shown here is derived from an EMBL/GenBank/DDBJ whole genome shotgun (WGS) entry which is preliminary data.</text>
</comment>
<name>A0A3R7CHN8_CLOSI</name>
<sequence length="376" mass="41238">MVRSRNADRPVESNSTHAHMESDWLERRISILKGLHTSFIVTLLATGIVGLTIFGYIVNQPMRTCPVIYALYITFWLCLGLSVLQVVLGLGFLIWFLVSLYNYSGPLAAAYSSSKTEDHAPTQYSTSRAGAATLDQPRRPSSRLSTISSMSSLHLTNNRVRKLSNWKTVRSVRRCRPHVGWLCVGGVFLALLSAGLILGLVLVVGHINYFYTTFSTDLTSVFIEARVGFHSPEDPQGPNNALLCWDKLQRNGKCCGLHNYTDWLDRSVAVAGELVLPNSCVCTSCTGPFPPHITASSVGYVYVSGCRSAIESNVLFSLAATRLYLALALGLVVITFIVDFVYTLVTAHTALSRSHQATVEPGRQLSVPALNPQGRR</sequence>
<dbReference type="GO" id="GO:0016020">
    <property type="term" value="C:membrane"/>
    <property type="evidence" value="ECO:0007669"/>
    <property type="project" value="UniProtKB-SubCell"/>
</dbReference>
<evidence type="ECO:0000313" key="6">
    <source>
        <dbReference type="Proteomes" id="UP000286415"/>
    </source>
</evidence>
<reference evidence="5 6" key="1">
    <citation type="journal article" date="2018" name="Biotechnol. Adv.">
        <title>Improved genomic resources and new bioinformatic workflow for the carcinogenic parasite Clonorchis sinensis: Biotechnological implications.</title>
        <authorList>
            <person name="Wang D."/>
            <person name="Korhonen P.K."/>
            <person name="Gasser R.B."/>
            <person name="Young N.D."/>
        </authorList>
    </citation>
    <scope>NUCLEOTIDE SEQUENCE [LARGE SCALE GENOMIC DNA]</scope>
    <source>
        <strain evidence="5">Cs-k2</strain>
    </source>
</reference>
<accession>A0A3R7CHN8</accession>
<dbReference type="InterPro" id="IPR008952">
    <property type="entry name" value="Tetraspanin_EC2_sf"/>
</dbReference>
<keyword evidence="2" id="KW-0812">Transmembrane</keyword>
<dbReference type="AlphaFoldDB" id="A0A3R7CHN8"/>
<dbReference type="CDD" id="cd03127">
    <property type="entry name" value="tetraspanin_LEL"/>
    <property type="match status" value="1"/>
</dbReference>
<dbReference type="InParanoid" id="A0A3R7CHN8"/>
<evidence type="ECO:0000256" key="2">
    <source>
        <dbReference type="ARBA" id="ARBA00022692"/>
    </source>
</evidence>
<comment type="subcellular location">
    <subcellularLocation>
        <location evidence="1">Membrane</location>
        <topology evidence="1">Multi-pass membrane protein</topology>
    </subcellularLocation>
</comment>
<dbReference type="InterPro" id="IPR018499">
    <property type="entry name" value="Tetraspanin/Peripherin"/>
</dbReference>
<keyword evidence="4" id="KW-0472">Membrane</keyword>
<reference evidence="5 6" key="2">
    <citation type="journal article" date="2021" name="Genomics">
        <title>High-quality reference genome for Clonorchis sinensis.</title>
        <authorList>
            <person name="Young N.D."/>
            <person name="Stroehlein A.J."/>
            <person name="Kinkar L."/>
            <person name="Wang T."/>
            <person name="Sohn W.M."/>
            <person name="Chang B.C.H."/>
            <person name="Kaur P."/>
            <person name="Weisz D."/>
            <person name="Dudchenko O."/>
            <person name="Aiden E.L."/>
            <person name="Korhonen P.K."/>
            <person name="Gasser R.B."/>
        </authorList>
    </citation>
    <scope>NUCLEOTIDE SEQUENCE [LARGE SCALE GENOMIC DNA]</scope>
    <source>
        <strain evidence="5">Cs-k2</strain>
    </source>
</reference>
<dbReference type="EMBL" id="NIRI02000076">
    <property type="protein sequence ID" value="KAG5442351.1"/>
    <property type="molecule type" value="Genomic_DNA"/>
</dbReference>
<dbReference type="STRING" id="79923.A0A3R7CHN8"/>
<dbReference type="Proteomes" id="UP000286415">
    <property type="component" value="Unassembled WGS sequence"/>
</dbReference>
<dbReference type="SUPFAM" id="SSF48652">
    <property type="entry name" value="Tetraspanin"/>
    <property type="match status" value="1"/>
</dbReference>
<evidence type="ECO:0000256" key="1">
    <source>
        <dbReference type="ARBA" id="ARBA00004141"/>
    </source>
</evidence>
<keyword evidence="6" id="KW-1185">Reference proteome</keyword>
<keyword evidence="3" id="KW-1133">Transmembrane helix</keyword>
<evidence type="ECO:0000256" key="4">
    <source>
        <dbReference type="ARBA" id="ARBA00023136"/>
    </source>
</evidence>
<dbReference type="OrthoDB" id="9972904at2759"/>
<evidence type="ECO:0000313" key="5">
    <source>
        <dbReference type="EMBL" id="KAG5442351.1"/>
    </source>
</evidence>
<gene>
    <name evidence="5" type="ORF">CSKR_109285</name>
</gene>
<proteinExistence type="predicted"/>
<organism evidence="5 6">
    <name type="scientific">Clonorchis sinensis</name>
    <name type="common">Chinese liver fluke</name>
    <dbReference type="NCBI Taxonomy" id="79923"/>
    <lineage>
        <taxon>Eukaryota</taxon>
        <taxon>Metazoa</taxon>
        <taxon>Spiralia</taxon>
        <taxon>Lophotrochozoa</taxon>
        <taxon>Platyhelminthes</taxon>
        <taxon>Trematoda</taxon>
        <taxon>Digenea</taxon>
        <taxon>Opisthorchiida</taxon>
        <taxon>Opisthorchiata</taxon>
        <taxon>Opisthorchiidae</taxon>
        <taxon>Clonorchis</taxon>
    </lineage>
</organism>
<evidence type="ECO:0000256" key="3">
    <source>
        <dbReference type="ARBA" id="ARBA00022989"/>
    </source>
</evidence>